<accession>A0A2H3JEW2</accession>
<feature type="compositionally biased region" description="Polar residues" evidence="3">
    <location>
        <begin position="28"/>
        <end position="37"/>
    </location>
</feature>
<dbReference type="InterPro" id="IPR014886">
    <property type="entry name" value="La_xRRM"/>
</dbReference>
<proteinExistence type="predicted"/>
<dbReference type="InterPro" id="IPR045537">
    <property type="entry name" value="Lar7_xRRM"/>
</dbReference>
<feature type="compositionally biased region" description="Basic and acidic residues" evidence="3">
    <location>
        <begin position="527"/>
        <end position="539"/>
    </location>
</feature>
<organism evidence="5 6">
    <name type="scientific">Wolfiporia cocos (strain MD-104)</name>
    <name type="common">Brown rot fungus</name>
    <dbReference type="NCBI Taxonomy" id="742152"/>
    <lineage>
        <taxon>Eukaryota</taxon>
        <taxon>Fungi</taxon>
        <taxon>Dikarya</taxon>
        <taxon>Basidiomycota</taxon>
        <taxon>Agaricomycotina</taxon>
        <taxon>Agaricomycetes</taxon>
        <taxon>Polyporales</taxon>
        <taxon>Phaeolaceae</taxon>
        <taxon>Wolfiporia</taxon>
    </lineage>
</organism>
<dbReference type="STRING" id="742152.A0A2H3JEW2"/>
<evidence type="ECO:0000256" key="1">
    <source>
        <dbReference type="ARBA" id="ARBA00022884"/>
    </source>
</evidence>
<feature type="region of interest" description="Disordered" evidence="3">
    <location>
        <begin position="460"/>
        <end position="482"/>
    </location>
</feature>
<feature type="domain" description="XRRM" evidence="4">
    <location>
        <begin position="383"/>
        <end position="548"/>
    </location>
</feature>
<dbReference type="InterPro" id="IPR012677">
    <property type="entry name" value="Nucleotide-bd_a/b_plait_sf"/>
</dbReference>
<name>A0A2H3JEW2_WOLCO</name>
<dbReference type="GO" id="GO:0070034">
    <property type="term" value="F:telomerase RNA binding"/>
    <property type="evidence" value="ECO:0007669"/>
    <property type="project" value="InterPro"/>
</dbReference>
<evidence type="ECO:0000313" key="6">
    <source>
        <dbReference type="Proteomes" id="UP000218811"/>
    </source>
</evidence>
<evidence type="ECO:0000256" key="3">
    <source>
        <dbReference type="SAM" id="MobiDB-lite"/>
    </source>
</evidence>
<feature type="region of interest" description="Disordered" evidence="3">
    <location>
        <begin position="506"/>
        <end position="549"/>
    </location>
</feature>
<dbReference type="Gene3D" id="3.30.70.330">
    <property type="match status" value="1"/>
</dbReference>
<keyword evidence="1 2" id="KW-0694">RNA-binding</keyword>
<feature type="compositionally biased region" description="Polar residues" evidence="3">
    <location>
        <begin position="49"/>
        <end position="62"/>
    </location>
</feature>
<dbReference type="Pfam" id="PF19977">
    <property type="entry name" value="xRRM"/>
    <property type="match status" value="1"/>
</dbReference>
<dbReference type="PROSITE" id="PS51939">
    <property type="entry name" value="XRRM"/>
    <property type="match status" value="1"/>
</dbReference>
<feature type="compositionally biased region" description="Basic residues" evidence="3">
    <location>
        <begin position="540"/>
        <end position="549"/>
    </location>
</feature>
<dbReference type="OMA" id="TCYLRLA"/>
<dbReference type="EMBL" id="KB468113">
    <property type="protein sequence ID" value="PCH40760.1"/>
    <property type="molecule type" value="Genomic_DNA"/>
</dbReference>
<evidence type="ECO:0000259" key="4">
    <source>
        <dbReference type="PROSITE" id="PS51939"/>
    </source>
</evidence>
<gene>
    <name evidence="5" type="ORF">WOLCODRAFT_71275</name>
</gene>
<dbReference type="InterPro" id="IPR035979">
    <property type="entry name" value="RBD_domain_sf"/>
</dbReference>
<dbReference type="GO" id="GO:1904868">
    <property type="term" value="P:telomerase catalytic core complex assembly"/>
    <property type="evidence" value="ECO:0007669"/>
    <property type="project" value="InterPro"/>
</dbReference>
<dbReference type="SUPFAM" id="SSF54928">
    <property type="entry name" value="RNA-binding domain, RBD"/>
    <property type="match status" value="1"/>
</dbReference>
<dbReference type="AlphaFoldDB" id="A0A2H3JEW2"/>
<sequence length="549" mass="60535">MFLFVPRKVAQKTKAPLTLTNTPPSPTGQTHVSNPPSAASIKASEDTDNVTISEPPASSSLPQDRGKRPDTGLTDEDYSVLVCLSLSDHAQWSDADLRRTIASGDEGYIPLRYLLRHSPALSTLSPTPPESVIAKAIRSHANAHLEVRMRVVDPAQPGASAYGGHTASAGGFDVRRREWKAALHRARNGNRQEWEERTVYVENVPPQYRSVPVIARFSTSLLEGSSACAYDPQRVQGVWLPPHHRDQPGDTPKCKGFALVTLAGTEDCQYLMERWPWTRTHTANSHSDVNQRAGVGDAIKYGFRTMSKTRWEQLKEEYLTYRQRLLDSIACAAVDDADEEAKPPELEPCDHVEDASASVTEAIAGNTHTPPERPIPSTPLNLSYPQGCLVFVRNVHPETNKTTLRTLFSQAFADASARVSKDGLDYVDFNKGMDTCYLRLATPQHTRLLDTFFHSNPVVQTQGLDSSGAPHQPSGKDTTKPIAMEVVGGTREELYWNKVPEKVRRQAVERAAAMPHADSGDGGEDGVGVRDTPKGEEGRRARKRRRRNG</sequence>
<keyword evidence="6" id="KW-1185">Reference proteome</keyword>
<reference evidence="5 6" key="1">
    <citation type="journal article" date="2012" name="Science">
        <title>The Paleozoic origin of enzymatic lignin decomposition reconstructed from 31 fungal genomes.</title>
        <authorList>
            <person name="Floudas D."/>
            <person name="Binder M."/>
            <person name="Riley R."/>
            <person name="Barry K."/>
            <person name="Blanchette R.A."/>
            <person name="Henrissat B."/>
            <person name="Martinez A.T."/>
            <person name="Otillar R."/>
            <person name="Spatafora J.W."/>
            <person name="Yadav J.S."/>
            <person name="Aerts A."/>
            <person name="Benoit I."/>
            <person name="Boyd A."/>
            <person name="Carlson A."/>
            <person name="Copeland A."/>
            <person name="Coutinho P.M."/>
            <person name="de Vries R.P."/>
            <person name="Ferreira P."/>
            <person name="Findley K."/>
            <person name="Foster B."/>
            <person name="Gaskell J."/>
            <person name="Glotzer D."/>
            <person name="Gorecki P."/>
            <person name="Heitman J."/>
            <person name="Hesse C."/>
            <person name="Hori C."/>
            <person name="Igarashi K."/>
            <person name="Jurgens J.A."/>
            <person name="Kallen N."/>
            <person name="Kersten P."/>
            <person name="Kohler A."/>
            <person name="Kuees U."/>
            <person name="Kumar T.K.A."/>
            <person name="Kuo A."/>
            <person name="LaButti K."/>
            <person name="Larrondo L.F."/>
            <person name="Lindquist E."/>
            <person name="Ling A."/>
            <person name="Lombard V."/>
            <person name="Lucas S."/>
            <person name="Lundell T."/>
            <person name="Martin R."/>
            <person name="McLaughlin D.J."/>
            <person name="Morgenstern I."/>
            <person name="Morin E."/>
            <person name="Murat C."/>
            <person name="Nagy L.G."/>
            <person name="Nolan M."/>
            <person name="Ohm R.A."/>
            <person name="Patyshakuliyeva A."/>
            <person name="Rokas A."/>
            <person name="Ruiz-Duenas F.J."/>
            <person name="Sabat G."/>
            <person name="Salamov A."/>
            <person name="Samejima M."/>
            <person name="Schmutz J."/>
            <person name="Slot J.C."/>
            <person name="St John F."/>
            <person name="Stenlid J."/>
            <person name="Sun H."/>
            <person name="Sun S."/>
            <person name="Syed K."/>
            <person name="Tsang A."/>
            <person name="Wiebenga A."/>
            <person name="Young D."/>
            <person name="Pisabarro A."/>
            <person name="Eastwood D.C."/>
            <person name="Martin F."/>
            <person name="Cullen D."/>
            <person name="Grigoriev I.V."/>
            <person name="Hibbett D.S."/>
        </authorList>
    </citation>
    <scope>NUCLEOTIDE SEQUENCE [LARGE SCALE GENOMIC DNA]</scope>
    <source>
        <strain evidence="5 6">MD-104</strain>
    </source>
</reference>
<dbReference type="GO" id="GO:1990904">
    <property type="term" value="C:ribonucleoprotein complex"/>
    <property type="evidence" value="ECO:0007669"/>
    <property type="project" value="UniProtKB-UniRule"/>
</dbReference>
<evidence type="ECO:0000313" key="5">
    <source>
        <dbReference type="EMBL" id="PCH40760.1"/>
    </source>
</evidence>
<dbReference type="OrthoDB" id="439993at2759"/>
<feature type="region of interest" description="Disordered" evidence="3">
    <location>
        <begin position="13"/>
        <end position="73"/>
    </location>
</feature>
<dbReference type="Proteomes" id="UP000218811">
    <property type="component" value="Unassembled WGS sequence"/>
</dbReference>
<protein>
    <recommendedName>
        <fullName evidence="4">XRRM domain-containing protein</fullName>
    </recommendedName>
</protein>
<evidence type="ECO:0000256" key="2">
    <source>
        <dbReference type="PROSITE-ProRule" id="PRU01288"/>
    </source>
</evidence>